<dbReference type="InParanoid" id="G2YWL4"/>
<organism evidence="1 2">
    <name type="scientific">Botryotinia fuckeliana (strain T4)</name>
    <name type="common">Noble rot fungus</name>
    <name type="synonym">Botrytis cinerea</name>
    <dbReference type="NCBI Taxonomy" id="999810"/>
    <lineage>
        <taxon>Eukaryota</taxon>
        <taxon>Fungi</taxon>
        <taxon>Dikarya</taxon>
        <taxon>Ascomycota</taxon>
        <taxon>Pezizomycotina</taxon>
        <taxon>Leotiomycetes</taxon>
        <taxon>Helotiales</taxon>
        <taxon>Sclerotiniaceae</taxon>
        <taxon>Botrytis</taxon>
    </lineage>
</organism>
<name>G2YWL4_BOTF4</name>
<evidence type="ECO:0000313" key="1">
    <source>
        <dbReference type="EMBL" id="CCD56012.1"/>
    </source>
</evidence>
<proteinExistence type="predicted"/>
<dbReference type="AlphaFoldDB" id="G2YWL4"/>
<protein>
    <submittedName>
        <fullName evidence="1">Uncharacterized protein</fullName>
    </submittedName>
</protein>
<reference evidence="2" key="1">
    <citation type="journal article" date="2011" name="PLoS Genet.">
        <title>Genomic analysis of the necrotrophic fungal pathogens Sclerotinia sclerotiorum and Botrytis cinerea.</title>
        <authorList>
            <person name="Amselem J."/>
            <person name="Cuomo C.A."/>
            <person name="van Kan J.A."/>
            <person name="Viaud M."/>
            <person name="Benito E.P."/>
            <person name="Couloux A."/>
            <person name="Coutinho P.M."/>
            <person name="de Vries R.P."/>
            <person name="Dyer P.S."/>
            <person name="Fillinger S."/>
            <person name="Fournier E."/>
            <person name="Gout L."/>
            <person name="Hahn M."/>
            <person name="Kohn L."/>
            <person name="Lapalu N."/>
            <person name="Plummer K.M."/>
            <person name="Pradier J.M."/>
            <person name="Quevillon E."/>
            <person name="Sharon A."/>
            <person name="Simon A."/>
            <person name="ten Have A."/>
            <person name="Tudzynski B."/>
            <person name="Tudzynski P."/>
            <person name="Wincker P."/>
            <person name="Andrew M."/>
            <person name="Anthouard V."/>
            <person name="Beever R.E."/>
            <person name="Beffa R."/>
            <person name="Benoit I."/>
            <person name="Bouzid O."/>
            <person name="Brault B."/>
            <person name="Chen Z."/>
            <person name="Choquer M."/>
            <person name="Collemare J."/>
            <person name="Cotton P."/>
            <person name="Danchin E.G."/>
            <person name="Da Silva C."/>
            <person name="Gautier A."/>
            <person name="Giraud C."/>
            <person name="Giraud T."/>
            <person name="Gonzalez C."/>
            <person name="Grossetete S."/>
            <person name="Guldener U."/>
            <person name="Henrissat B."/>
            <person name="Howlett B.J."/>
            <person name="Kodira C."/>
            <person name="Kretschmer M."/>
            <person name="Lappartient A."/>
            <person name="Leroch M."/>
            <person name="Levis C."/>
            <person name="Mauceli E."/>
            <person name="Neuveglise C."/>
            <person name="Oeser B."/>
            <person name="Pearson M."/>
            <person name="Poulain J."/>
            <person name="Poussereau N."/>
            <person name="Quesneville H."/>
            <person name="Rascle C."/>
            <person name="Schumacher J."/>
            <person name="Segurens B."/>
            <person name="Sexton A."/>
            <person name="Silva E."/>
            <person name="Sirven C."/>
            <person name="Soanes D.M."/>
            <person name="Talbot N.J."/>
            <person name="Templeton M."/>
            <person name="Yandava C."/>
            <person name="Yarden O."/>
            <person name="Zeng Q."/>
            <person name="Rollins J.A."/>
            <person name="Lebrun M.H."/>
            <person name="Dickman M."/>
        </authorList>
    </citation>
    <scope>NUCLEOTIDE SEQUENCE [LARGE SCALE GENOMIC DNA]</scope>
    <source>
        <strain evidence="2">T4</strain>
    </source>
</reference>
<dbReference type="HOGENOM" id="CLU_3124878_0_0_1"/>
<evidence type="ECO:0000313" key="2">
    <source>
        <dbReference type="Proteomes" id="UP000008177"/>
    </source>
</evidence>
<gene>
    <name evidence="1" type="ORF">BofuT4_uP151440.1</name>
</gene>
<dbReference type="Proteomes" id="UP000008177">
    <property type="component" value="Unplaced contigs"/>
</dbReference>
<accession>G2YWL4</accession>
<dbReference type="EMBL" id="FQ790358">
    <property type="protein sequence ID" value="CCD56012.1"/>
    <property type="molecule type" value="Genomic_DNA"/>
</dbReference>
<sequence>MGGSFPTTIHNLRQSVTAGKNNRRAEKFYTTETNSNFVNTDYDLSDFAHD</sequence>